<evidence type="ECO:0000313" key="1">
    <source>
        <dbReference type="EMBL" id="MBX52670.1"/>
    </source>
</evidence>
<dbReference type="AlphaFoldDB" id="A0A2P2PD41"/>
<protein>
    <submittedName>
        <fullName evidence="1">Uncharacterized protein</fullName>
    </submittedName>
</protein>
<dbReference type="EMBL" id="GGEC01072186">
    <property type="protein sequence ID" value="MBX52670.1"/>
    <property type="molecule type" value="Transcribed_RNA"/>
</dbReference>
<proteinExistence type="predicted"/>
<name>A0A2P2PD41_RHIMU</name>
<reference evidence="1" key="1">
    <citation type="submission" date="2018-02" db="EMBL/GenBank/DDBJ databases">
        <title>Rhizophora mucronata_Transcriptome.</title>
        <authorList>
            <person name="Meera S.P."/>
            <person name="Sreeshan A."/>
            <person name="Augustine A."/>
        </authorList>
    </citation>
    <scope>NUCLEOTIDE SEQUENCE</scope>
    <source>
        <tissue evidence="1">Leaf</tissue>
    </source>
</reference>
<organism evidence="1">
    <name type="scientific">Rhizophora mucronata</name>
    <name type="common">Asiatic mangrove</name>
    <dbReference type="NCBI Taxonomy" id="61149"/>
    <lineage>
        <taxon>Eukaryota</taxon>
        <taxon>Viridiplantae</taxon>
        <taxon>Streptophyta</taxon>
        <taxon>Embryophyta</taxon>
        <taxon>Tracheophyta</taxon>
        <taxon>Spermatophyta</taxon>
        <taxon>Magnoliopsida</taxon>
        <taxon>eudicotyledons</taxon>
        <taxon>Gunneridae</taxon>
        <taxon>Pentapetalae</taxon>
        <taxon>rosids</taxon>
        <taxon>fabids</taxon>
        <taxon>Malpighiales</taxon>
        <taxon>Rhizophoraceae</taxon>
        <taxon>Rhizophora</taxon>
    </lineage>
</organism>
<accession>A0A2P2PD41</accession>
<sequence>MFENFAFGIISSSSKLEVEFSLIFLLYHLFYDFKFIACLP</sequence>